<comment type="caution">
    <text evidence="3">The sequence shown here is derived from an EMBL/GenBank/DDBJ whole genome shotgun (WGS) entry which is preliminary data.</text>
</comment>
<dbReference type="AlphaFoldDB" id="A0A4U0S6L8"/>
<evidence type="ECO:0000313" key="4">
    <source>
        <dbReference type="Proteomes" id="UP000305778"/>
    </source>
</evidence>
<evidence type="ECO:0000313" key="3">
    <source>
        <dbReference type="EMBL" id="TJZ96044.1"/>
    </source>
</evidence>
<name>A0A4U0S6L8_9ACTN</name>
<dbReference type="OrthoDB" id="4160225at2"/>
<reference evidence="3 4" key="1">
    <citation type="submission" date="2019-04" db="EMBL/GenBank/DDBJ databases">
        <title>Streptomyces oryziradicis sp. nov., a novel actinomycete isolated from rhizosphere soil of rice (Oryza sativa L.).</title>
        <authorList>
            <person name="Li C."/>
        </authorList>
    </citation>
    <scope>NUCLEOTIDE SEQUENCE [LARGE SCALE GENOMIC DNA]</scope>
    <source>
        <strain evidence="3 4">NEAU-C40</strain>
    </source>
</reference>
<keyword evidence="1" id="KW-0175">Coiled coil</keyword>
<gene>
    <name evidence="3" type="ORF">FCI23_51545</name>
</gene>
<feature type="region of interest" description="Disordered" evidence="2">
    <location>
        <begin position="65"/>
        <end position="84"/>
    </location>
</feature>
<proteinExistence type="predicted"/>
<dbReference type="EMBL" id="SUMC01000170">
    <property type="protein sequence ID" value="TJZ96044.1"/>
    <property type="molecule type" value="Genomic_DNA"/>
</dbReference>
<accession>A0A4U0S6L8</accession>
<dbReference type="Proteomes" id="UP000305778">
    <property type="component" value="Unassembled WGS sequence"/>
</dbReference>
<protein>
    <submittedName>
        <fullName evidence="3">Uncharacterized protein</fullName>
    </submittedName>
</protein>
<evidence type="ECO:0000256" key="2">
    <source>
        <dbReference type="SAM" id="MobiDB-lite"/>
    </source>
</evidence>
<keyword evidence="4" id="KW-1185">Reference proteome</keyword>
<sequence>MVLSGRCVVPSVIALLECREARAREELESWLQALREAEEHAAAARQRVEHARIAREEVLRALAEEGEGVERRGGSGPGTASVQAKANDLPSVPVAGPAGAAVPVAVRQTASAGAGGGATYDPRPPQWRAGLGEEVLSGVYRQVFAAVTAVPGPVTVQELTRALGRDATRMNEVEKVRHRAYALEARGWLLRERGGEFRAAAGPAGGLAAPASAVAAAPSAGSG</sequence>
<organism evidence="3 4">
    <name type="scientific">Actinacidiphila oryziradicis</name>
    <dbReference type="NCBI Taxonomy" id="2571141"/>
    <lineage>
        <taxon>Bacteria</taxon>
        <taxon>Bacillati</taxon>
        <taxon>Actinomycetota</taxon>
        <taxon>Actinomycetes</taxon>
        <taxon>Kitasatosporales</taxon>
        <taxon>Streptomycetaceae</taxon>
        <taxon>Actinacidiphila</taxon>
    </lineage>
</organism>
<feature type="coiled-coil region" evidence="1">
    <location>
        <begin position="13"/>
        <end position="54"/>
    </location>
</feature>
<evidence type="ECO:0000256" key="1">
    <source>
        <dbReference type="SAM" id="Coils"/>
    </source>
</evidence>